<proteinExistence type="predicted"/>
<feature type="signal peptide" evidence="1">
    <location>
        <begin position="1"/>
        <end position="20"/>
    </location>
</feature>
<dbReference type="EMBL" id="JABAYA010000211">
    <property type="protein sequence ID" value="KAF7722153.1"/>
    <property type="molecule type" value="Genomic_DNA"/>
</dbReference>
<reference evidence="2" key="1">
    <citation type="submission" date="2020-01" db="EMBL/GenBank/DDBJ databases">
        <title>Genome Sequencing of Three Apophysomyces-Like Fungal Strains Confirms a Novel Fungal Genus in the Mucoromycota with divergent Burkholderia-like Endosymbiotic Bacteria.</title>
        <authorList>
            <person name="Stajich J.E."/>
            <person name="Macias A.M."/>
            <person name="Carter-House D."/>
            <person name="Lovett B."/>
            <person name="Kasson L.R."/>
            <person name="Berry K."/>
            <person name="Grigoriev I."/>
            <person name="Chang Y."/>
            <person name="Spatafora J."/>
            <person name="Kasson M.T."/>
        </authorList>
    </citation>
    <scope>NUCLEOTIDE SEQUENCE</scope>
    <source>
        <strain evidence="2">NRRL A-21654</strain>
    </source>
</reference>
<dbReference type="AlphaFoldDB" id="A0A8H7EMZ3"/>
<sequence length="173" mass="19975">MKLQSTLLTAFALLFAAVSAERYQAILRFLPAPRIYPPPYFTLIEFPEIGKKFYARFWQDDYHQDLTKGYYGAVSLGYVDVNDLSAFDGRYPGVINDDTKQLRIQIEGNGQTLTFVGESATEREVKNLIVRADVAPEEDNDYRFEVQSKANGRSSYHQSHVQRLNEYYEYGLY</sequence>
<accession>A0A8H7EMZ3</accession>
<keyword evidence="1" id="KW-0732">Signal</keyword>
<dbReference type="OrthoDB" id="2270270at2759"/>
<organism evidence="2 3">
    <name type="scientific">Apophysomyces ossiformis</name>
    <dbReference type="NCBI Taxonomy" id="679940"/>
    <lineage>
        <taxon>Eukaryota</taxon>
        <taxon>Fungi</taxon>
        <taxon>Fungi incertae sedis</taxon>
        <taxon>Mucoromycota</taxon>
        <taxon>Mucoromycotina</taxon>
        <taxon>Mucoromycetes</taxon>
        <taxon>Mucorales</taxon>
        <taxon>Mucorineae</taxon>
        <taxon>Mucoraceae</taxon>
        <taxon>Apophysomyces</taxon>
    </lineage>
</organism>
<protein>
    <submittedName>
        <fullName evidence="2">Uncharacterized protein</fullName>
    </submittedName>
</protein>
<dbReference type="Proteomes" id="UP000605846">
    <property type="component" value="Unassembled WGS sequence"/>
</dbReference>
<evidence type="ECO:0000313" key="3">
    <source>
        <dbReference type="Proteomes" id="UP000605846"/>
    </source>
</evidence>
<evidence type="ECO:0000256" key="1">
    <source>
        <dbReference type="SAM" id="SignalP"/>
    </source>
</evidence>
<name>A0A8H7EMZ3_9FUNG</name>
<gene>
    <name evidence="2" type="ORF">EC973_003666</name>
</gene>
<keyword evidence="3" id="KW-1185">Reference proteome</keyword>
<comment type="caution">
    <text evidence="2">The sequence shown here is derived from an EMBL/GenBank/DDBJ whole genome shotgun (WGS) entry which is preliminary data.</text>
</comment>
<evidence type="ECO:0000313" key="2">
    <source>
        <dbReference type="EMBL" id="KAF7722153.1"/>
    </source>
</evidence>
<feature type="chain" id="PRO_5034060519" evidence="1">
    <location>
        <begin position="21"/>
        <end position="173"/>
    </location>
</feature>